<dbReference type="OrthoDB" id="5522043at2"/>
<dbReference type="InterPro" id="IPR039569">
    <property type="entry name" value="FAS1-like_DH_region"/>
</dbReference>
<organism evidence="2 3">
    <name type="scientific">Caballeronia novacaledonica</name>
    <dbReference type="NCBI Taxonomy" id="1544861"/>
    <lineage>
        <taxon>Bacteria</taxon>
        <taxon>Pseudomonadati</taxon>
        <taxon>Pseudomonadota</taxon>
        <taxon>Betaproteobacteria</taxon>
        <taxon>Burkholderiales</taxon>
        <taxon>Burkholderiaceae</taxon>
        <taxon>Caballeronia</taxon>
    </lineage>
</organism>
<feature type="domain" description="FAS1-like dehydratase" evidence="1">
    <location>
        <begin position="5"/>
        <end position="137"/>
    </location>
</feature>
<dbReference type="Gene3D" id="3.10.129.10">
    <property type="entry name" value="Hotdog Thioesterase"/>
    <property type="match status" value="1"/>
</dbReference>
<dbReference type="RefSeq" id="WP_106854289.1">
    <property type="nucleotide sequence ID" value="NZ_OGTP01000004.1"/>
</dbReference>
<dbReference type="AlphaFoldDB" id="A0A2U3I394"/>
<dbReference type="InterPro" id="IPR016709">
    <property type="entry name" value="HadA-like"/>
</dbReference>
<dbReference type="Pfam" id="PF13452">
    <property type="entry name" value="FAS1_DH_region"/>
    <property type="match status" value="1"/>
</dbReference>
<protein>
    <recommendedName>
        <fullName evidence="1">FAS1-like dehydratase domain-containing protein</fullName>
    </recommendedName>
</protein>
<reference evidence="3" key="1">
    <citation type="submission" date="2018-01" db="EMBL/GenBank/DDBJ databases">
        <authorList>
            <person name="Peeters C."/>
        </authorList>
    </citation>
    <scope>NUCLEOTIDE SEQUENCE [LARGE SCALE GENOMIC DNA]</scope>
</reference>
<evidence type="ECO:0000259" key="1">
    <source>
        <dbReference type="Pfam" id="PF13452"/>
    </source>
</evidence>
<evidence type="ECO:0000313" key="3">
    <source>
        <dbReference type="Proteomes" id="UP000238169"/>
    </source>
</evidence>
<keyword evidence="3" id="KW-1185">Reference proteome</keyword>
<name>A0A2U3I394_9BURK</name>
<dbReference type="InterPro" id="IPR029069">
    <property type="entry name" value="HotDog_dom_sf"/>
</dbReference>
<gene>
    <name evidence="2" type="ORF">NOV72_01846</name>
</gene>
<sequence>MADSSMIGLVTSHGTIEVEKGRLAFFAKAIGETDPVYTDLAAARDAGHPTLPVPPTFLVCLNGEVARPFNVLAKLKLDLARILHAEQAWTYHRMAYVGDTLSFETKIDEVYDKKGGALHFVVQNTRVTNQNGEHVADLRSALVERKMQ</sequence>
<dbReference type="Proteomes" id="UP000238169">
    <property type="component" value="Unassembled WGS sequence"/>
</dbReference>
<dbReference type="SUPFAM" id="SSF54637">
    <property type="entry name" value="Thioesterase/thiol ester dehydrase-isomerase"/>
    <property type="match status" value="1"/>
</dbReference>
<dbReference type="CDD" id="cd03441">
    <property type="entry name" value="R_hydratase_like"/>
    <property type="match status" value="1"/>
</dbReference>
<evidence type="ECO:0000313" key="2">
    <source>
        <dbReference type="EMBL" id="SPB14603.1"/>
    </source>
</evidence>
<accession>A0A2U3I394</accession>
<dbReference type="EMBL" id="OGTP01000004">
    <property type="protein sequence ID" value="SPB14603.1"/>
    <property type="molecule type" value="Genomic_DNA"/>
</dbReference>
<dbReference type="PIRSF" id="PIRSF018072">
    <property type="entry name" value="UCP018072"/>
    <property type="match status" value="1"/>
</dbReference>
<proteinExistence type="predicted"/>